<accession>N9FEE7</accession>
<evidence type="ECO:0000256" key="1">
    <source>
        <dbReference type="SAM" id="SignalP"/>
    </source>
</evidence>
<dbReference type="eggNOG" id="COG2267">
    <property type="taxonomic scope" value="Bacteria"/>
</dbReference>
<dbReference type="PATRIC" id="fig|1217648.3.peg.3195"/>
<keyword evidence="3" id="KW-1185">Reference proteome</keyword>
<dbReference type="AlphaFoldDB" id="N9FEE7"/>
<dbReference type="RefSeq" id="WP_005062986.1">
    <property type="nucleotide sequence ID" value="NZ_KB849766.1"/>
</dbReference>
<dbReference type="GeneID" id="29857650"/>
<evidence type="ECO:0000313" key="3">
    <source>
        <dbReference type="Proteomes" id="UP000017670"/>
    </source>
</evidence>
<comment type="caution">
    <text evidence="2">The sequence shown here is derived from an EMBL/GenBank/DDBJ whole genome shotgun (WGS) entry which is preliminary data.</text>
</comment>
<name>N9FEE7_9GAMM</name>
<dbReference type="STRING" id="262668.GCA_000931715_02142"/>
<organism evidence="2 3">
    <name type="scientific">Acinetobacter beijerinckii CIP 110307</name>
    <dbReference type="NCBI Taxonomy" id="1217648"/>
    <lineage>
        <taxon>Bacteria</taxon>
        <taxon>Pseudomonadati</taxon>
        <taxon>Pseudomonadota</taxon>
        <taxon>Gammaproteobacteria</taxon>
        <taxon>Moraxellales</taxon>
        <taxon>Moraxellaceae</taxon>
        <taxon>Acinetobacter</taxon>
    </lineage>
</organism>
<evidence type="ECO:0008006" key="4">
    <source>
        <dbReference type="Google" id="ProtNLM"/>
    </source>
</evidence>
<protein>
    <recommendedName>
        <fullName evidence="4">DUF3089 domain-containing protein</fullName>
    </recommendedName>
</protein>
<dbReference type="EMBL" id="APQL01000012">
    <property type="protein sequence ID" value="ENW03249.1"/>
    <property type="molecule type" value="Genomic_DNA"/>
</dbReference>
<evidence type="ECO:0000313" key="2">
    <source>
        <dbReference type="EMBL" id="ENW03249.1"/>
    </source>
</evidence>
<dbReference type="InterPro" id="IPR021440">
    <property type="entry name" value="DUF3089"/>
</dbReference>
<dbReference type="HOGENOM" id="CLU_747698_0_0_6"/>
<sequence>MKKHDFAFCVSIAFLTFNISAHAKAPNADTLGHNDYSKKMNWLCWPGKIGDACKSDMRSTIIQADGSTTIEHFKADAKAPIDCFYVYPTASKETTQLSDLKIQAEEKAVAREQAARFSSICRVYAPMYRQRTIPALVKASSLTEQPPTSYSDVKDAWNYYLTHENKGRGIVFIGHSQGSRMLKQLLAEEIDGKPIQSQLISAIIPGGNVTVAKGSDVGGEFKTIPLCRSATQIGCVIAYSSFRDNTTPPENSRFGRPNESGDNLEDACVNPAELTGSNGNLHSYLASGTSTIKGDPRFPQSWLKGKKIKTPFVTVPGLLSAQCVSTGKFKYLAIHVNNTPNSPRANDLLIGDIVKDGQVLNDWGLHLVDIDVALGNLINVASQQSKKWQKTNQSSK</sequence>
<dbReference type="Proteomes" id="UP000017670">
    <property type="component" value="Unassembled WGS sequence"/>
</dbReference>
<feature type="signal peptide" evidence="1">
    <location>
        <begin position="1"/>
        <end position="23"/>
    </location>
</feature>
<dbReference type="Pfam" id="PF11288">
    <property type="entry name" value="DUF3089"/>
    <property type="match status" value="1"/>
</dbReference>
<proteinExistence type="predicted"/>
<keyword evidence="1" id="KW-0732">Signal</keyword>
<feature type="chain" id="PRO_5004142368" description="DUF3089 domain-containing protein" evidence="1">
    <location>
        <begin position="24"/>
        <end position="396"/>
    </location>
</feature>
<reference evidence="2 3" key="1">
    <citation type="submission" date="2013-02" db="EMBL/GenBank/DDBJ databases">
        <title>The Genome Sequence of Acinetobacter beijerinckii CIP 110307.</title>
        <authorList>
            <consortium name="The Broad Institute Genome Sequencing Platform"/>
            <consortium name="The Broad Institute Genome Sequencing Center for Infectious Disease"/>
            <person name="Cerqueira G."/>
            <person name="Feldgarden M."/>
            <person name="Courvalin P."/>
            <person name="Perichon B."/>
            <person name="Grillot-Courvalin C."/>
            <person name="Clermont D."/>
            <person name="Rocha E."/>
            <person name="Yoon E.-J."/>
            <person name="Nemec A."/>
            <person name="Walker B."/>
            <person name="Young S.K."/>
            <person name="Zeng Q."/>
            <person name="Gargeya S."/>
            <person name="Fitzgerald M."/>
            <person name="Haas B."/>
            <person name="Abouelleil A."/>
            <person name="Alvarado L."/>
            <person name="Arachchi H.M."/>
            <person name="Berlin A.M."/>
            <person name="Chapman S.B."/>
            <person name="Dewar J."/>
            <person name="Goldberg J."/>
            <person name="Griggs A."/>
            <person name="Gujja S."/>
            <person name="Hansen M."/>
            <person name="Howarth C."/>
            <person name="Imamovic A."/>
            <person name="Larimer J."/>
            <person name="McCowan C."/>
            <person name="Murphy C."/>
            <person name="Neiman D."/>
            <person name="Pearson M."/>
            <person name="Priest M."/>
            <person name="Roberts A."/>
            <person name="Saif S."/>
            <person name="Shea T."/>
            <person name="Sisk P."/>
            <person name="Sykes S."/>
            <person name="Wortman J."/>
            <person name="Nusbaum C."/>
            <person name="Birren B."/>
        </authorList>
    </citation>
    <scope>NUCLEOTIDE SEQUENCE [LARGE SCALE GENOMIC DNA]</scope>
    <source>
        <strain evidence="2 3">CIP 110307</strain>
    </source>
</reference>
<gene>
    <name evidence="2" type="ORF">F933_03282</name>
</gene>
<dbReference type="ESTHER" id="9gamm-n9fee7">
    <property type="family name" value="Duf_3089"/>
</dbReference>